<name>A0A6B0SGW4_9CETA</name>
<evidence type="ECO:0000313" key="2">
    <source>
        <dbReference type="EMBL" id="MXQ99937.1"/>
    </source>
</evidence>
<reference evidence="2" key="1">
    <citation type="submission" date="2019-10" db="EMBL/GenBank/DDBJ databases">
        <title>The sequence and de novo assembly of the wild yak genome.</title>
        <authorList>
            <person name="Liu Y."/>
        </authorList>
    </citation>
    <scope>NUCLEOTIDE SEQUENCE [LARGE SCALE GENOMIC DNA]</scope>
    <source>
        <strain evidence="2">WY2019</strain>
    </source>
</reference>
<feature type="region of interest" description="Disordered" evidence="1">
    <location>
        <begin position="117"/>
        <end position="140"/>
    </location>
</feature>
<gene>
    <name evidence="2" type="ORF">E5288_WYG017838</name>
</gene>
<dbReference type="EMBL" id="VBQZ03003597">
    <property type="protein sequence ID" value="MXQ99937.1"/>
    <property type="molecule type" value="Genomic_DNA"/>
</dbReference>
<dbReference type="AlphaFoldDB" id="A0A6B0SGW4"/>
<comment type="caution">
    <text evidence="2">The sequence shown here is derived from an EMBL/GenBank/DDBJ whole genome shotgun (WGS) entry which is preliminary data.</text>
</comment>
<accession>A0A6B0SGW4</accession>
<protein>
    <submittedName>
        <fullName evidence="2">Uncharacterized protein</fullName>
    </submittedName>
</protein>
<sequence length="140" mass="14371">MAIDGNHSKKAMSGASFVLAKLPPGRCAGRQKRAGSPLLTLTFPLRTSALAQTPSSARGLPVQRRLRCLPSTGRPWTASCLRPSRCRPSRSHGLGVGGRAGGCGLRSSACPFKSLPSLAPQGDPGGGGSSTLRFCSGARS</sequence>
<organism evidence="2 3">
    <name type="scientific">Bos mutus</name>
    <name type="common">wild yak</name>
    <dbReference type="NCBI Taxonomy" id="72004"/>
    <lineage>
        <taxon>Eukaryota</taxon>
        <taxon>Metazoa</taxon>
        <taxon>Chordata</taxon>
        <taxon>Craniata</taxon>
        <taxon>Vertebrata</taxon>
        <taxon>Euteleostomi</taxon>
        <taxon>Mammalia</taxon>
        <taxon>Eutheria</taxon>
        <taxon>Laurasiatheria</taxon>
        <taxon>Artiodactyla</taxon>
        <taxon>Ruminantia</taxon>
        <taxon>Pecora</taxon>
        <taxon>Bovidae</taxon>
        <taxon>Bovinae</taxon>
        <taxon>Bos</taxon>
    </lineage>
</organism>
<evidence type="ECO:0000256" key="1">
    <source>
        <dbReference type="SAM" id="MobiDB-lite"/>
    </source>
</evidence>
<keyword evidence="3" id="KW-1185">Reference proteome</keyword>
<evidence type="ECO:0000313" key="3">
    <source>
        <dbReference type="Proteomes" id="UP000322234"/>
    </source>
</evidence>
<proteinExistence type="predicted"/>
<dbReference type="Proteomes" id="UP000322234">
    <property type="component" value="Unassembled WGS sequence"/>
</dbReference>